<keyword evidence="1" id="KW-0732">Signal</keyword>
<feature type="chain" id="PRO_5026800264" description="MetA-pathway of phenol degradation" evidence="1">
    <location>
        <begin position="20"/>
        <end position="268"/>
    </location>
</feature>
<keyword evidence="3" id="KW-1185">Reference proteome</keyword>
<gene>
    <name evidence="2" type="ordered locus">CHU_3532</name>
</gene>
<evidence type="ECO:0000256" key="1">
    <source>
        <dbReference type="SAM" id="SignalP"/>
    </source>
</evidence>
<dbReference type="Proteomes" id="UP000001822">
    <property type="component" value="Chromosome"/>
</dbReference>
<dbReference type="OrthoDB" id="892490at2"/>
<organism evidence="2 3">
    <name type="scientific">Cytophaga hutchinsonii (strain ATCC 33406 / DSM 1761 / CIP 103989 / NBRC 15051 / NCIMB 9469 / D465)</name>
    <dbReference type="NCBI Taxonomy" id="269798"/>
    <lineage>
        <taxon>Bacteria</taxon>
        <taxon>Pseudomonadati</taxon>
        <taxon>Bacteroidota</taxon>
        <taxon>Cytophagia</taxon>
        <taxon>Cytophagales</taxon>
        <taxon>Cytophagaceae</taxon>
        <taxon>Cytophaga</taxon>
    </lineage>
</organism>
<dbReference type="NCBIfam" id="NF041634">
    <property type="entry name" value="HAEPLYID"/>
    <property type="match status" value="1"/>
</dbReference>
<evidence type="ECO:0000313" key="2">
    <source>
        <dbReference type="EMBL" id="ABG60765.1"/>
    </source>
</evidence>
<dbReference type="RefSeq" id="WP_011586872.1">
    <property type="nucleotide sequence ID" value="NC_008255.1"/>
</dbReference>
<reference evidence="2 3" key="1">
    <citation type="journal article" date="2007" name="Appl. Environ. Microbiol.">
        <title>Genome sequence of the cellulolytic gliding bacterium Cytophaga hutchinsonii.</title>
        <authorList>
            <person name="Xie G."/>
            <person name="Bruce D.C."/>
            <person name="Challacombe J.F."/>
            <person name="Chertkov O."/>
            <person name="Detter J.C."/>
            <person name="Gilna P."/>
            <person name="Han C.S."/>
            <person name="Lucas S."/>
            <person name="Misra M."/>
            <person name="Myers G.L."/>
            <person name="Richardson P."/>
            <person name="Tapia R."/>
            <person name="Thayer N."/>
            <person name="Thompson L.S."/>
            <person name="Brettin T.S."/>
            <person name="Henrissat B."/>
            <person name="Wilson D.B."/>
            <person name="McBride M.J."/>
        </authorList>
    </citation>
    <scope>NUCLEOTIDE SEQUENCE [LARGE SCALE GENOMIC DNA]</scope>
    <source>
        <strain evidence="3">ATCC 33406 / DSM 1761 / CIP 103989 / NBRC 15051 / NCIMB 9469 / D465</strain>
    </source>
</reference>
<accession>A0A6N4SW05</accession>
<proteinExistence type="predicted"/>
<protein>
    <recommendedName>
        <fullName evidence="4">MetA-pathway of phenol degradation</fullName>
    </recommendedName>
</protein>
<dbReference type="InterPro" id="IPR048131">
    <property type="entry name" value="HAEPLYID-like"/>
</dbReference>
<dbReference type="EMBL" id="CP000383">
    <property type="protein sequence ID" value="ABG60765.1"/>
    <property type="molecule type" value="Genomic_DNA"/>
</dbReference>
<name>A0A6N4SW05_CYTH3</name>
<evidence type="ECO:0000313" key="3">
    <source>
        <dbReference type="Proteomes" id="UP000001822"/>
    </source>
</evidence>
<sequence length="268" mass="30516">MKQLLSFIICIISMYSVLAQNPVLPKVSHAEPLYMDLIRDLGARRGEQELNVGGSIQKNNQYISYGSFIEYEFALFNRFDMEVEVPLAFYQVLPFENTNPALNPKNRMEGIKVSAQYTFLVSPEKKLSMAVAYTNQFLFHSFKTLSNENKLAKGNLYSPFLITAKKWGANMHTMLIAGPLYEQMFSSTANSLGYQVHASMFYAFLKKNFAGAELNHVYLNDSYSTILHPQIKYNVSSSIAVGLVTAIPINQAYEPSVFFRFIYEPKRK</sequence>
<dbReference type="AlphaFoldDB" id="A0A6N4SW05"/>
<feature type="signal peptide" evidence="1">
    <location>
        <begin position="1"/>
        <end position="19"/>
    </location>
</feature>
<dbReference type="KEGG" id="chu:CHU_3532"/>
<evidence type="ECO:0008006" key="4">
    <source>
        <dbReference type="Google" id="ProtNLM"/>
    </source>
</evidence>